<dbReference type="PANTHER" id="PTHR30231:SF37">
    <property type="entry name" value="EXODEOXYRIBONUCLEASE 10"/>
    <property type="match status" value="1"/>
</dbReference>
<keyword evidence="2" id="KW-0540">Nuclease</keyword>
<reference evidence="2 3" key="1">
    <citation type="journal article" date="2021" name="Pathogens">
        <title>Isolation and Characterization of Kingella bonacorsii sp. nov., A Novel Kingella Species Detected in a Stable Periodontitis Subject.</title>
        <authorList>
            <person name="Antezack A."/>
            <person name="Boxberger M."/>
            <person name="Rolland C."/>
            <person name="Monnet-Corti V."/>
            <person name="La Scola B."/>
        </authorList>
    </citation>
    <scope>NUCLEOTIDE SEQUENCE [LARGE SCALE GENOMIC DNA]</scope>
    <source>
        <strain evidence="2 3">Marseille-Q4569</strain>
    </source>
</reference>
<name>A0ABS1BXH3_9NEIS</name>
<accession>A0ABS1BXH3</accession>
<dbReference type="SMART" id="SM00479">
    <property type="entry name" value="EXOIII"/>
    <property type="match status" value="1"/>
</dbReference>
<sequence length="464" mass="50483">MSTPMPYAALFPLAEFFRTLPIPVVILDLETTGGHFYADRITELAFLHFWQGEITAVQQLIQPNMPISGFVRDLTGISDEMLQGQPTFAEFAPQVLPLLRGSLLIAHNSRFDYTFLRHECRRNGFAFATAGLCSVQLSRKLYPEFFKHNLDSIIERHGLAVASRHRAMSDVLAVAEYLQLALREKGAPLLGQLMRQLANPPMLPANLPAGVFQAASALPDEHGVSVWRNAADEVVAVHTHAQAYREVAAMLRRGGGAVAQAARLEFVPTLGALHSVAVKGSVFYRNRLAPTDGIVRHTIKAEQVSGCLKTRVRPLKAGFLTEPPHGLFANPKAAKRALAAWAKKFGLCPALLGILPDELPKGAPCPVSLLGKCSAACETGDLNAHNRAVAAALPFLPLTDWGRTPRVKVAERDELSGREAAWLCDSGAVWLPEPDNVWFCDEEVLAVMKGKFKAQKGGGEIQAA</sequence>
<dbReference type="CDD" id="cd06127">
    <property type="entry name" value="DEDDh"/>
    <property type="match status" value="1"/>
</dbReference>
<keyword evidence="3" id="KW-1185">Reference proteome</keyword>
<dbReference type="Pfam" id="PF00929">
    <property type="entry name" value="RNase_T"/>
    <property type="match status" value="1"/>
</dbReference>
<evidence type="ECO:0000313" key="2">
    <source>
        <dbReference type="EMBL" id="MBK0397405.1"/>
    </source>
</evidence>
<feature type="domain" description="Exonuclease" evidence="1">
    <location>
        <begin position="23"/>
        <end position="187"/>
    </location>
</feature>
<dbReference type="GO" id="GO:0004527">
    <property type="term" value="F:exonuclease activity"/>
    <property type="evidence" value="ECO:0007669"/>
    <property type="project" value="UniProtKB-KW"/>
</dbReference>
<gene>
    <name evidence="2" type="ORF">JDW22_12710</name>
</gene>
<proteinExistence type="predicted"/>
<organism evidence="2 3">
    <name type="scientific">Kingella bonacorsii</name>
    <dbReference type="NCBI Taxonomy" id="2796361"/>
    <lineage>
        <taxon>Bacteria</taxon>
        <taxon>Pseudomonadati</taxon>
        <taxon>Pseudomonadota</taxon>
        <taxon>Betaproteobacteria</taxon>
        <taxon>Neisseriales</taxon>
        <taxon>Neisseriaceae</taxon>
        <taxon>Kingella</taxon>
    </lineage>
</organism>
<dbReference type="InterPro" id="IPR012337">
    <property type="entry name" value="RNaseH-like_sf"/>
</dbReference>
<dbReference type="Gene3D" id="3.30.420.10">
    <property type="entry name" value="Ribonuclease H-like superfamily/Ribonuclease H"/>
    <property type="match status" value="1"/>
</dbReference>
<comment type="caution">
    <text evidence="2">The sequence shown here is derived from an EMBL/GenBank/DDBJ whole genome shotgun (WGS) entry which is preliminary data.</text>
</comment>
<dbReference type="EMBL" id="JAEHNZ010000006">
    <property type="protein sequence ID" value="MBK0397405.1"/>
    <property type="molecule type" value="Genomic_DNA"/>
</dbReference>
<protein>
    <submittedName>
        <fullName evidence="2">3'-5' exonuclease</fullName>
    </submittedName>
</protein>
<keyword evidence="2" id="KW-0378">Hydrolase</keyword>
<dbReference type="InterPro" id="IPR013520">
    <property type="entry name" value="Ribonucl_H"/>
</dbReference>
<dbReference type="Proteomes" id="UP000614058">
    <property type="component" value="Unassembled WGS sequence"/>
</dbReference>
<keyword evidence="2" id="KW-0269">Exonuclease</keyword>
<dbReference type="PANTHER" id="PTHR30231">
    <property type="entry name" value="DNA POLYMERASE III SUBUNIT EPSILON"/>
    <property type="match status" value="1"/>
</dbReference>
<dbReference type="SUPFAM" id="SSF53098">
    <property type="entry name" value="Ribonuclease H-like"/>
    <property type="match status" value="1"/>
</dbReference>
<dbReference type="InterPro" id="IPR036397">
    <property type="entry name" value="RNaseH_sf"/>
</dbReference>
<evidence type="ECO:0000313" key="3">
    <source>
        <dbReference type="Proteomes" id="UP000614058"/>
    </source>
</evidence>
<evidence type="ECO:0000259" key="1">
    <source>
        <dbReference type="SMART" id="SM00479"/>
    </source>
</evidence>